<comment type="caution">
    <text evidence="1">The sequence shown here is derived from an EMBL/GenBank/DDBJ whole genome shotgun (WGS) entry which is preliminary data.</text>
</comment>
<evidence type="ECO:0000313" key="2">
    <source>
        <dbReference type="Proteomes" id="UP000003571"/>
    </source>
</evidence>
<dbReference type="AlphaFoldDB" id="H7ELP6"/>
<dbReference type="PATRIC" id="fig|907348.3.peg.1839"/>
<name>H7ELP6_9SPIR</name>
<accession>H7ELP6</accession>
<evidence type="ECO:0000313" key="1">
    <source>
        <dbReference type="EMBL" id="EIC01587.1"/>
    </source>
</evidence>
<dbReference type="Proteomes" id="UP000003571">
    <property type="component" value="Unassembled WGS sequence"/>
</dbReference>
<evidence type="ECO:0008006" key="3">
    <source>
        <dbReference type="Google" id="ProtNLM"/>
    </source>
</evidence>
<dbReference type="RefSeq" id="WP_002704928.1">
    <property type="nucleotide sequence ID" value="NZ_AGRW01000049.1"/>
</dbReference>
<dbReference type="OrthoDB" id="9787727at2"/>
<sequence>MLDIPYKKTGAQNAYISYEKLESRLKAIPQEFFVDVLNFFDLLEYKIDVVKSEKKNEKKRSVQEGLDLLEKITGCVHETVSLEDAKTEYFAEKSNLDYIITRDKENGFKNSPVKSAGGRLLSGFFPQRILTSG</sequence>
<keyword evidence="2" id="KW-1185">Reference proteome</keyword>
<organism evidence="1 2">
    <name type="scientific">Treponema saccharophilum DSM 2985</name>
    <dbReference type="NCBI Taxonomy" id="907348"/>
    <lineage>
        <taxon>Bacteria</taxon>
        <taxon>Pseudomonadati</taxon>
        <taxon>Spirochaetota</taxon>
        <taxon>Spirochaetia</taxon>
        <taxon>Spirochaetales</taxon>
        <taxon>Treponemataceae</taxon>
        <taxon>Treponema</taxon>
    </lineage>
</organism>
<proteinExistence type="predicted"/>
<reference evidence="1 2" key="1">
    <citation type="submission" date="2011-09" db="EMBL/GenBank/DDBJ databases">
        <title>The draft genome of Treponema saccharophilum DSM 2985.</title>
        <authorList>
            <consortium name="US DOE Joint Genome Institute (JGI-PGF)"/>
            <person name="Lucas S."/>
            <person name="Copeland A."/>
            <person name="Lapidus A."/>
            <person name="Glavina del Rio T."/>
            <person name="Dalin E."/>
            <person name="Tice H."/>
            <person name="Bruce D."/>
            <person name="Goodwin L."/>
            <person name="Pitluck S."/>
            <person name="Peters L."/>
            <person name="Kyrpides N."/>
            <person name="Mavromatis K."/>
            <person name="Ivanova N."/>
            <person name="Markowitz V."/>
            <person name="Cheng J.-F."/>
            <person name="Hugenholtz P."/>
            <person name="Woyke T."/>
            <person name="Wu D."/>
            <person name="Gronow S."/>
            <person name="Wellnitz S."/>
            <person name="Brambilla E."/>
            <person name="Klenk H.-P."/>
            <person name="Eisen J.A."/>
        </authorList>
    </citation>
    <scope>NUCLEOTIDE SEQUENCE [LARGE SCALE GENOMIC DNA]</scope>
    <source>
        <strain evidence="1 2">DSM 2985</strain>
    </source>
</reference>
<gene>
    <name evidence="1" type="ORF">TresaDRAFT_1196</name>
</gene>
<protein>
    <recommendedName>
        <fullName evidence="3">PIN domain-containing protein</fullName>
    </recommendedName>
</protein>
<dbReference type="EMBL" id="AGRW01000049">
    <property type="protein sequence ID" value="EIC01587.1"/>
    <property type="molecule type" value="Genomic_DNA"/>
</dbReference>